<sequence length="760" mass="85843">MSAPGAGHEFPAQEVSWQKRDVLLFANSIGIKADELHFLYELHPNFSVFPTYSLILPFKLTDQEVTDFYARQKAVHIPGVPDLDHRHGVDGQRKLTVLKPLPTTSAGRKFELRNKVIGVYDKGKPGTVIETEQSIVDKESGEVYTKVVSSGFLVGQGGWGGPKGPSTVNYPPPEGKAPDAVHVVQSNSETAHLYRLNGDYNPLHATPEPGKKMGFGGVIVHGLFSWNSAAHGILRELGGSNPANMKEFQARFASPVRPGDKLTTEIWRMGNVQDGYEEIRFVTKNDKGRVVLSNGRCLLKVTGTKSKLSVYPHVTITSVARILKLLPRIVPYYFLVSLEPLVPHISYDFQLAYSTQVEWAMDSHGAKELEAPLFPRWSFAVVFFSEKTASVPNASSQLPMAARFLILSPQIPQNVKIQSIEHSDSMVNIKWYDNHMALYSHDWLRAHSQGVSIKETKSVPQSQPEIQGPRRHFTPVVEPDQSPRVKYDDVMSDDKSLHVWLSHIWEQGFCFVDGVPINPEATQFLIERIAFIRNTHYGGFWDFTADLTFKDTAYTNEFLGAHTDNTYFTDPARLQLFHLLSHTEGSGGENLLVDGFAAAAQLRLENPEHYAQLVNQRQPFHASGNEDTCIQPSAMAPVFSMHSDLNTMYQIRWNNYDRAPKSNWSASEQTMWYSAARHYNDILKSREMWTKLQPGSALIFDNWRMLHGRSEFTGKRRMCGGYVNNDDYISRLRLLKFGRKAVLDNLGNVRNQSNNPYWYI</sequence>
<gene>
    <name evidence="13" type="ORF">PGRI_041890</name>
</gene>
<dbReference type="UniPathway" id="UPA00118"/>
<dbReference type="PANTHER" id="PTHR13078">
    <property type="entry name" value="PEROXISOMAL MULTIFUNCTIONAL ENZYME TYPE 2-RELATED"/>
    <property type="match status" value="1"/>
</dbReference>
<keyword evidence="5" id="KW-0124">Carnitine biosynthesis</keyword>
<evidence type="ECO:0000256" key="5">
    <source>
        <dbReference type="ARBA" id="ARBA00022873"/>
    </source>
</evidence>
<evidence type="ECO:0000256" key="2">
    <source>
        <dbReference type="ARBA" id="ARBA00001961"/>
    </source>
</evidence>
<evidence type="ECO:0000256" key="1">
    <source>
        <dbReference type="ARBA" id="ARBA00001954"/>
    </source>
</evidence>
<dbReference type="GO" id="GO:0045329">
    <property type="term" value="P:carnitine biosynthetic process"/>
    <property type="evidence" value="ECO:0007669"/>
    <property type="project" value="UniProtKB-UniPathway"/>
</dbReference>
<dbReference type="InterPro" id="IPR042098">
    <property type="entry name" value="TauD-like_sf"/>
</dbReference>
<protein>
    <submittedName>
        <fullName evidence="13">Trimethyllysine dioxygenase</fullName>
    </submittedName>
</protein>
<evidence type="ECO:0000313" key="14">
    <source>
        <dbReference type="Proteomes" id="UP000070168"/>
    </source>
</evidence>
<comment type="cofactor">
    <cofactor evidence="2">
        <name>L-ascorbate</name>
        <dbReference type="ChEBI" id="CHEBI:38290"/>
    </cofactor>
</comment>
<dbReference type="Pfam" id="PF22622">
    <property type="entry name" value="MFE-2_hydrat-2_N"/>
    <property type="match status" value="1"/>
</dbReference>
<feature type="domain" description="MaoC-like" evidence="10">
    <location>
        <begin position="175"/>
        <end position="284"/>
    </location>
</feature>
<evidence type="ECO:0000259" key="10">
    <source>
        <dbReference type="Pfam" id="PF01575"/>
    </source>
</evidence>
<evidence type="ECO:0000259" key="12">
    <source>
        <dbReference type="Pfam" id="PF22622"/>
    </source>
</evidence>
<name>A0A135L8I6_PENPA</name>
<dbReference type="CDD" id="cd03448">
    <property type="entry name" value="HDE_HSD"/>
    <property type="match status" value="1"/>
</dbReference>
<dbReference type="InterPro" id="IPR003819">
    <property type="entry name" value="TauD/TfdA-like"/>
</dbReference>
<evidence type="ECO:0000256" key="7">
    <source>
        <dbReference type="ARBA" id="ARBA00023002"/>
    </source>
</evidence>
<dbReference type="Gene3D" id="3.10.129.10">
    <property type="entry name" value="Hotdog Thioesterase"/>
    <property type="match status" value="2"/>
</dbReference>
<dbReference type="InterPro" id="IPR002539">
    <property type="entry name" value="MaoC-like_dom"/>
</dbReference>
<reference evidence="13 14" key="1">
    <citation type="journal article" date="2016" name="BMC Genomics">
        <title>Genome sequencing and secondary metabolism of the postharvest pathogen Penicillium griseofulvum.</title>
        <authorList>
            <person name="Banani H."/>
            <person name="Marcet-Houben M."/>
            <person name="Ballester A.R."/>
            <person name="Abbruscato P."/>
            <person name="Gonzalez-Candelas L."/>
            <person name="Gabaldon T."/>
            <person name="Spadaro D."/>
        </authorList>
    </citation>
    <scope>NUCLEOTIDE SEQUENCE [LARGE SCALE GENOMIC DNA]</scope>
    <source>
        <strain evidence="13 14">PG3</strain>
    </source>
</reference>
<evidence type="ECO:0000256" key="3">
    <source>
        <dbReference type="ARBA" id="ARBA00008654"/>
    </source>
</evidence>
<feature type="domain" description="TauD/TfdA-like" evidence="11">
    <location>
        <begin position="474"/>
        <end position="722"/>
    </location>
</feature>
<feature type="domain" description="Peroxisomal multifunctional enzyme type 2-like N-terminal" evidence="12">
    <location>
        <begin position="17"/>
        <end position="155"/>
    </location>
</feature>
<dbReference type="GeneID" id="63707202"/>
<dbReference type="InterPro" id="IPR054357">
    <property type="entry name" value="MFE-2_N"/>
</dbReference>
<dbReference type="InterPro" id="IPR029069">
    <property type="entry name" value="HotDog_dom_sf"/>
</dbReference>
<keyword evidence="8" id="KW-0408">Iron</keyword>
<dbReference type="GO" id="GO:0005506">
    <property type="term" value="F:iron ion binding"/>
    <property type="evidence" value="ECO:0007669"/>
    <property type="project" value="InterPro"/>
</dbReference>
<dbReference type="CDD" id="cd00250">
    <property type="entry name" value="CAS_like"/>
    <property type="match status" value="1"/>
</dbReference>
<dbReference type="GO" id="GO:0003857">
    <property type="term" value="F:(3S)-3-hydroxyacyl-CoA dehydrogenase (NAD+) activity"/>
    <property type="evidence" value="ECO:0007669"/>
    <property type="project" value="TreeGrafter"/>
</dbReference>
<comment type="similarity">
    <text evidence="3">Belongs to the gamma-BBH/TMLD family.</text>
</comment>
<keyword evidence="6 13" id="KW-0223">Dioxygenase</keyword>
<dbReference type="OMA" id="AYSIGCK"/>
<dbReference type="GO" id="GO:0050353">
    <property type="term" value="F:trimethyllysine dioxygenase activity"/>
    <property type="evidence" value="ECO:0007669"/>
    <property type="project" value="InterPro"/>
</dbReference>
<dbReference type="GO" id="GO:0004300">
    <property type="term" value="F:enoyl-CoA hydratase activity"/>
    <property type="evidence" value="ECO:0007669"/>
    <property type="project" value="TreeGrafter"/>
</dbReference>
<keyword evidence="14" id="KW-1185">Reference proteome</keyword>
<dbReference type="RefSeq" id="XP_040643812.1">
    <property type="nucleotide sequence ID" value="XM_040791902.1"/>
</dbReference>
<dbReference type="Gene3D" id="3.60.130.10">
    <property type="entry name" value="Clavaminate synthase-like"/>
    <property type="match status" value="1"/>
</dbReference>
<dbReference type="PANTHER" id="PTHR13078:SF57">
    <property type="entry name" value="DEHYDRATASE, PUTATIVE (AFU_ORTHOLOGUE AFUA_5G00640)-RELATED"/>
    <property type="match status" value="1"/>
</dbReference>
<dbReference type="GO" id="GO:0005777">
    <property type="term" value="C:peroxisome"/>
    <property type="evidence" value="ECO:0007669"/>
    <property type="project" value="TreeGrafter"/>
</dbReference>
<dbReference type="Pfam" id="PF01575">
    <property type="entry name" value="MaoC_dehydratas"/>
    <property type="match status" value="1"/>
</dbReference>
<dbReference type="FunFam" id="3.60.130.10:FF:000001">
    <property type="entry name" value="Trimethyllysine dioxygenase, mitochondrial"/>
    <property type="match status" value="1"/>
</dbReference>
<dbReference type="AlphaFoldDB" id="A0A135L8I6"/>
<evidence type="ECO:0000259" key="11">
    <source>
        <dbReference type="Pfam" id="PF02668"/>
    </source>
</evidence>
<evidence type="ECO:0000256" key="4">
    <source>
        <dbReference type="ARBA" id="ARBA00022723"/>
    </source>
</evidence>
<dbReference type="SUPFAM" id="SSF54637">
    <property type="entry name" value="Thioesterase/thiol ester dehydrase-isomerase"/>
    <property type="match status" value="2"/>
</dbReference>
<comment type="caution">
    <text evidence="13">The sequence shown here is derived from an EMBL/GenBank/DDBJ whole genome shotgun (WGS) entry which is preliminary data.</text>
</comment>
<proteinExistence type="inferred from homology"/>
<dbReference type="SUPFAM" id="SSF51197">
    <property type="entry name" value="Clavaminate synthase-like"/>
    <property type="match status" value="1"/>
</dbReference>
<organism evidence="13 14">
    <name type="scientific">Penicillium patulum</name>
    <name type="common">Penicillium griseofulvum</name>
    <dbReference type="NCBI Taxonomy" id="5078"/>
    <lineage>
        <taxon>Eukaryota</taxon>
        <taxon>Fungi</taxon>
        <taxon>Dikarya</taxon>
        <taxon>Ascomycota</taxon>
        <taxon>Pezizomycotina</taxon>
        <taxon>Eurotiomycetes</taxon>
        <taxon>Eurotiomycetidae</taxon>
        <taxon>Eurotiales</taxon>
        <taxon>Aspergillaceae</taxon>
        <taxon>Penicillium</taxon>
    </lineage>
</organism>
<dbReference type="GO" id="GO:0006635">
    <property type="term" value="P:fatty acid beta-oxidation"/>
    <property type="evidence" value="ECO:0007669"/>
    <property type="project" value="TreeGrafter"/>
</dbReference>
<evidence type="ECO:0000256" key="9">
    <source>
        <dbReference type="SAM" id="MobiDB-lite"/>
    </source>
</evidence>
<accession>A0A135L8I6</accession>
<dbReference type="STRING" id="5078.A0A135L8I6"/>
<dbReference type="InterPro" id="IPR012776">
    <property type="entry name" value="Trimethyllysine_dOase"/>
</dbReference>
<feature type="region of interest" description="Disordered" evidence="9">
    <location>
        <begin position="455"/>
        <end position="478"/>
    </location>
</feature>
<dbReference type="OrthoDB" id="408743at2759"/>
<evidence type="ECO:0000313" key="13">
    <source>
        <dbReference type="EMBL" id="KXG45276.1"/>
    </source>
</evidence>
<dbReference type="GO" id="GO:0044594">
    <property type="term" value="F:17-beta-hydroxysteroid dehydrogenase (NAD+) activity"/>
    <property type="evidence" value="ECO:0007669"/>
    <property type="project" value="TreeGrafter"/>
</dbReference>
<dbReference type="Proteomes" id="UP000070168">
    <property type="component" value="Unassembled WGS sequence"/>
</dbReference>
<evidence type="ECO:0000256" key="6">
    <source>
        <dbReference type="ARBA" id="ARBA00022964"/>
    </source>
</evidence>
<evidence type="ECO:0000256" key="8">
    <source>
        <dbReference type="ARBA" id="ARBA00023004"/>
    </source>
</evidence>
<dbReference type="NCBIfam" id="TIGR02410">
    <property type="entry name" value="carnitine_TMLD"/>
    <property type="match status" value="1"/>
</dbReference>
<keyword evidence="7" id="KW-0560">Oxidoreductase</keyword>
<dbReference type="EMBL" id="LHQR01000072">
    <property type="protein sequence ID" value="KXG45276.1"/>
    <property type="molecule type" value="Genomic_DNA"/>
</dbReference>
<comment type="cofactor">
    <cofactor evidence="1">
        <name>Fe(2+)</name>
        <dbReference type="ChEBI" id="CHEBI:29033"/>
    </cofactor>
</comment>
<keyword evidence="4" id="KW-0479">Metal-binding</keyword>
<dbReference type="Pfam" id="PF02668">
    <property type="entry name" value="TauD"/>
    <property type="match status" value="1"/>
</dbReference>